<evidence type="ECO:0000256" key="3">
    <source>
        <dbReference type="ARBA" id="ARBA00022525"/>
    </source>
</evidence>
<organism evidence="8 9">
    <name type="scientific">Pythium insidiosum</name>
    <name type="common">Pythiosis disease agent</name>
    <dbReference type="NCBI Taxonomy" id="114742"/>
    <lineage>
        <taxon>Eukaryota</taxon>
        <taxon>Sar</taxon>
        <taxon>Stramenopiles</taxon>
        <taxon>Oomycota</taxon>
        <taxon>Peronosporomycetes</taxon>
        <taxon>Pythiales</taxon>
        <taxon>Pythiaceae</taxon>
        <taxon>Pythium</taxon>
    </lineage>
</organism>
<dbReference type="Gene3D" id="1.10.239.10">
    <property type="entry name" value="Elicitin domain"/>
    <property type="match status" value="1"/>
</dbReference>
<keyword evidence="7" id="KW-0732">Signal</keyword>
<feature type="signal peptide" evidence="7">
    <location>
        <begin position="1"/>
        <end position="20"/>
    </location>
</feature>
<dbReference type="GO" id="GO:0005576">
    <property type="term" value="C:extracellular region"/>
    <property type="evidence" value="ECO:0007669"/>
    <property type="project" value="UniProtKB-SubCell"/>
</dbReference>
<dbReference type="InterPro" id="IPR002200">
    <property type="entry name" value="Elicitin"/>
</dbReference>
<evidence type="ECO:0000313" key="9">
    <source>
        <dbReference type="Proteomes" id="UP001209570"/>
    </source>
</evidence>
<sequence>MNVWAVVCAALVAQLATVEASAVQQGKDSCDLIKIFSIIKPLESNEDVKKCIASTGYELLPPPAAPTKEQVAKLCASDSCKAVFTSLQKMDIPDCSISILGGLNMKKVISEAFGQCSGTDAAKPTEKPSTPSVTPTVKPAPKPDSAATKPPAPAPAPGPATPQVPPVAPVKPQPPVPAPAPAPGPGQVPPGPAPAPVPAPIPAPTSAPGPAPGPVPATVNPKPTPAASTPSAGAGKLCPS</sequence>
<feature type="compositionally biased region" description="Pro residues" evidence="6">
    <location>
        <begin position="150"/>
        <end position="215"/>
    </location>
</feature>
<proteinExistence type="inferred from homology"/>
<dbReference type="EMBL" id="JAKCXM010000012">
    <property type="protein sequence ID" value="KAJ0408376.1"/>
    <property type="molecule type" value="Genomic_DNA"/>
</dbReference>
<evidence type="ECO:0000256" key="2">
    <source>
        <dbReference type="ARBA" id="ARBA00009544"/>
    </source>
</evidence>
<dbReference type="InterPro" id="IPR036470">
    <property type="entry name" value="Elicitin_sf"/>
</dbReference>
<comment type="similarity">
    <text evidence="2">Belongs to the elicitin family.</text>
</comment>
<keyword evidence="3" id="KW-0964">Secreted</keyword>
<evidence type="ECO:0000256" key="6">
    <source>
        <dbReference type="SAM" id="MobiDB-lite"/>
    </source>
</evidence>
<keyword evidence="9" id="KW-1185">Reference proteome</keyword>
<protein>
    <recommendedName>
        <fullName evidence="10">Elicitin-like protein</fullName>
    </recommendedName>
</protein>
<evidence type="ECO:0008006" key="10">
    <source>
        <dbReference type="Google" id="ProtNLM"/>
    </source>
</evidence>
<dbReference type="Proteomes" id="UP001209570">
    <property type="component" value="Unassembled WGS sequence"/>
</dbReference>
<gene>
    <name evidence="8" type="ORF">P43SY_003102</name>
</gene>
<dbReference type="SMART" id="SM01187">
    <property type="entry name" value="Elicitin"/>
    <property type="match status" value="1"/>
</dbReference>
<comment type="caution">
    <text evidence="8">The sequence shown here is derived from an EMBL/GenBank/DDBJ whole genome shotgun (WGS) entry which is preliminary data.</text>
</comment>
<evidence type="ECO:0000256" key="5">
    <source>
        <dbReference type="ARBA" id="ARBA00023157"/>
    </source>
</evidence>
<feature type="compositionally biased region" description="Low complexity" evidence="6">
    <location>
        <begin position="225"/>
        <end position="240"/>
    </location>
</feature>
<keyword evidence="5" id="KW-1015">Disulfide bond</keyword>
<feature type="region of interest" description="Disordered" evidence="6">
    <location>
        <begin position="118"/>
        <end position="240"/>
    </location>
</feature>
<accession>A0AAD5LP96</accession>
<evidence type="ECO:0000256" key="1">
    <source>
        <dbReference type="ARBA" id="ARBA00004613"/>
    </source>
</evidence>
<dbReference type="PRINTS" id="PR01217">
    <property type="entry name" value="PRICHEXTENSN"/>
</dbReference>
<dbReference type="Pfam" id="PF00964">
    <property type="entry name" value="Elicitin"/>
    <property type="match status" value="1"/>
</dbReference>
<dbReference type="GO" id="GO:0052040">
    <property type="term" value="P:symbiont-mediated perturbation of host programmed cell death"/>
    <property type="evidence" value="ECO:0007669"/>
    <property type="project" value="UniProtKB-KW"/>
</dbReference>
<comment type="subcellular location">
    <subcellularLocation>
        <location evidence="1">Secreted</location>
    </subcellularLocation>
</comment>
<reference evidence="8" key="1">
    <citation type="submission" date="2021-12" db="EMBL/GenBank/DDBJ databases">
        <title>Prjna785345.</title>
        <authorList>
            <person name="Rujirawat T."/>
            <person name="Krajaejun T."/>
        </authorList>
    </citation>
    <scope>NUCLEOTIDE SEQUENCE</scope>
    <source>
        <strain evidence="8">Pi057C3</strain>
    </source>
</reference>
<feature type="compositionally biased region" description="Low complexity" evidence="6">
    <location>
        <begin position="127"/>
        <end position="149"/>
    </location>
</feature>
<evidence type="ECO:0000256" key="4">
    <source>
        <dbReference type="ARBA" id="ARBA00022978"/>
    </source>
</evidence>
<keyword evidence="4" id="KW-0928">Hypersensitive response elicitation</keyword>
<name>A0AAD5LP96_PYTIN</name>
<evidence type="ECO:0000256" key="7">
    <source>
        <dbReference type="SAM" id="SignalP"/>
    </source>
</evidence>
<dbReference type="SUPFAM" id="SSF48647">
    <property type="entry name" value="Fungal elicitin"/>
    <property type="match status" value="1"/>
</dbReference>
<evidence type="ECO:0000313" key="8">
    <source>
        <dbReference type="EMBL" id="KAJ0408376.1"/>
    </source>
</evidence>
<feature type="chain" id="PRO_5042259068" description="Elicitin-like protein" evidence="7">
    <location>
        <begin position="21"/>
        <end position="240"/>
    </location>
</feature>
<dbReference type="AlphaFoldDB" id="A0AAD5LP96"/>